<dbReference type="InterPro" id="IPR003658">
    <property type="entry name" value="Anti-sigma_ant"/>
</dbReference>
<evidence type="ECO:0000256" key="1">
    <source>
        <dbReference type="ARBA" id="ARBA00009013"/>
    </source>
</evidence>
<name>A0A3D9SVW1_9ACTN</name>
<dbReference type="AlphaFoldDB" id="A0A3D9SVW1"/>
<dbReference type="InterPro" id="IPR036513">
    <property type="entry name" value="STAS_dom_sf"/>
</dbReference>
<reference evidence="4 5" key="1">
    <citation type="submission" date="2018-08" db="EMBL/GenBank/DDBJ databases">
        <title>Sequencing the genomes of 1000 actinobacteria strains.</title>
        <authorList>
            <person name="Klenk H.-P."/>
        </authorList>
    </citation>
    <scope>NUCLEOTIDE SEQUENCE [LARGE SCALE GENOMIC DNA]</scope>
    <source>
        <strain evidence="4 5">DSM 43927</strain>
    </source>
</reference>
<dbReference type="InterPro" id="IPR002645">
    <property type="entry name" value="STAS_dom"/>
</dbReference>
<dbReference type="InterPro" id="IPR058548">
    <property type="entry name" value="MlaB-like_STAS"/>
</dbReference>
<keyword evidence="5" id="KW-1185">Reference proteome</keyword>
<evidence type="ECO:0000256" key="2">
    <source>
        <dbReference type="RuleBase" id="RU003749"/>
    </source>
</evidence>
<dbReference type="Gene3D" id="3.30.750.24">
    <property type="entry name" value="STAS domain"/>
    <property type="match status" value="1"/>
</dbReference>
<dbReference type="GO" id="GO:0043856">
    <property type="term" value="F:anti-sigma factor antagonist activity"/>
    <property type="evidence" value="ECO:0007669"/>
    <property type="project" value="InterPro"/>
</dbReference>
<dbReference type="CDD" id="cd07043">
    <property type="entry name" value="STAS_anti-anti-sigma_factors"/>
    <property type="match status" value="1"/>
</dbReference>
<accession>A0A3D9SVW1</accession>
<sequence>MHTHVPAAGATMTSRRVPGHLVIALHGELDVASTTALREALLVALHRSAGTPVIIDLSEVSFCDAAGLALLVGADRRARLQGHPLALAAPRPQMSRLLHVTGLDHAFTVHATLADARQSRARAVRSLMV</sequence>
<dbReference type="Proteomes" id="UP000256661">
    <property type="component" value="Unassembled WGS sequence"/>
</dbReference>
<comment type="similarity">
    <text evidence="1 2">Belongs to the anti-sigma-factor antagonist family.</text>
</comment>
<evidence type="ECO:0000313" key="4">
    <source>
        <dbReference type="EMBL" id="REE96714.1"/>
    </source>
</evidence>
<comment type="caution">
    <text evidence="4">The sequence shown here is derived from an EMBL/GenBank/DDBJ whole genome shotgun (WGS) entry which is preliminary data.</text>
</comment>
<organism evidence="4 5">
    <name type="scientific">Thermomonospora umbrina</name>
    <dbReference type="NCBI Taxonomy" id="111806"/>
    <lineage>
        <taxon>Bacteria</taxon>
        <taxon>Bacillati</taxon>
        <taxon>Actinomycetota</taxon>
        <taxon>Actinomycetes</taxon>
        <taxon>Streptosporangiales</taxon>
        <taxon>Thermomonosporaceae</taxon>
        <taxon>Thermomonospora</taxon>
    </lineage>
</organism>
<evidence type="ECO:0000259" key="3">
    <source>
        <dbReference type="PROSITE" id="PS50801"/>
    </source>
</evidence>
<feature type="domain" description="STAS" evidence="3">
    <location>
        <begin position="10"/>
        <end position="120"/>
    </location>
</feature>
<dbReference type="OrthoDB" id="3294096at2"/>
<dbReference type="Pfam" id="PF13466">
    <property type="entry name" value="STAS_2"/>
    <property type="match status" value="1"/>
</dbReference>
<protein>
    <recommendedName>
        <fullName evidence="2">Anti-sigma factor antagonist</fullName>
    </recommendedName>
</protein>
<dbReference type="RefSeq" id="WP_116022318.1">
    <property type="nucleotide sequence ID" value="NZ_QTTT01000001.1"/>
</dbReference>
<dbReference type="NCBIfam" id="TIGR00377">
    <property type="entry name" value="ant_ant_sig"/>
    <property type="match status" value="1"/>
</dbReference>
<dbReference type="PROSITE" id="PS50801">
    <property type="entry name" value="STAS"/>
    <property type="match status" value="1"/>
</dbReference>
<gene>
    <name evidence="4" type="ORF">DFJ69_2161</name>
</gene>
<evidence type="ECO:0000313" key="5">
    <source>
        <dbReference type="Proteomes" id="UP000256661"/>
    </source>
</evidence>
<dbReference type="EMBL" id="QTTT01000001">
    <property type="protein sequence ID" value="REE96714.1"/>
    <property type="molecule type" value="Genomic_DNA"/>
</dbReference>
<proteinExistence type="inferred from homology"/>
<dbReference type="SUPFAM" id="SSF52091">
    <property type="entry name" value="SpoIIaa-like"/>
    <property type="match status" value="1"/>
</dbReference>
<dbReference type="PANTHER" id="PTHR33495:SF2">
    <property type="entry name" value="ANTI-SIGMA FACTOR ANTAGONIST TM_1081-RELATED"/>
    <property type="match status" value="1"/>
</dbReference>
<dbReference type="PANTHER" id="PTHR33495">
    <property type="entry name" value="ANTI-SIGMA FACTOR ANTAGONIST TM_1081-RELATED-RELATED"/>
    <property type="match status" value="1"/>
</dbReference>